<dbReference type="RefSeq" id="WP_129921623.1">
    <property type="nucleotide sequence ID" value="NZ_SEWE01000027.1"/>
</dbReference>
<accession>A0A4V1ZAL0</accession>
<keyword evidence="2" id="KW-1185">Reference proteome</keyword>
<reference evidence="1 2" key="1">
    <citation type="submission" date="2019-02" db="EMBL/GenBank/DDBJ databases">
        <title>Bacterial novel species isolated from soil.</title>
        <authorList>
            <person name="Jung H.-Y."/>
        </authorList>
    </citation>
    <scope>NUCLEOTIDE SEQUENCE [LARGE SCALE GENOMIC DNA]</scope>
    <source>
        <strain evidence="1 2">1-3-3-3</strain>
    </source>
</reference>
<comment type="caution">
    <text evidence="1">The sequence shown here is derived from an EMBL/GenBank/DDBJ whole genome shotgun (WGS) entry which is preliminary data.</text>
</comment>
<dbReference type="AlphaFoldDB" id="A0A4V1ZAL0"/>
<name>A0A4V1ZAL0_9BACT</name>
<protein>
    <recommendedName>
        <fullName evidence="3">STAS/SEC14 domain-containing protein</fullName>
    </recommendedName>
</protein>
<dbReference type="Proteomes" id="UP000294155">
    <property type="component" value="Unassembled WGS sequence"/>
</dbReference>
<evidence type="ECO:0000313" key="1">
    <source>
        <dbReference type="EMBL" id="RYU78595.1"/>
    </source>
</evidence>
<proteinExistence type="predicted"/>
<dbReference type="EMBL" id="SEWE01000027">
    <property type="protein sequence ID" value="RYU78595.1"/>
    <property type="molecule type" value="Genomic_DNA"/>
</dbReference>
<evidence type="ECO:0000313" key="2">
    <source>
        <dbReference type="Proteomes" id="UP000294155"/>
    </source>
</evidence>
<dbReference type="OrthoDB" id="883558at2"/>
<organism evidence="1 2">
    <name type="scientific">Hymenobacter persicinus</name>
    <dbReference type="NCBI Taxonomy" id="2025506"/>
    <lineage>
        <taxon>Bacteria</taxon>
        <taxon>Pseudomonadati</taxon>
        <taxon>Bacteroidota</taxon>
        <taxon>Cytophagia</taxon>
        <taxon>Cytophagales</taxon>
        <taxon>Hymenobacteraceae</taxon>
        <taxon>Hymenobacter</taxon>
    </lineage>
</organism>
<evidence type="ECO:0008006" key="3">
    <source>
        <dbReference type="Google" id="ProtNLM"/>
    </source>
</evidence>
<sequence>MTLYQNPDASVTYAPGTDMLHLSYSASQLTVSFGQAYQVALEEMLRQNVGKLLLDLKRNAPSVDDTDEWVLEPLARALPAELPHPIFIAAVLTEGQYQYQIGSYLPSIGATLGSDQIEFNYFTSRREASAWLSGS</sequence>
<gene>
    <name evidence="1" type="ORF">EWM57_13195</name>
</gene>